<accession>A0A455T7I6</accession>
<organism evidence="2">
    <name type="scientific">Thermogemmatispora argillosa</name>
    <dbReference type="NCBI Taxonomy" id="2045280"/>
    <lineage>
        <taxon>Bacteria</taxon>
        <taxon>Bacillati</taxon>
        <taxon>Chloroflexota</taxon>
        <taxon>Ktedonobacteria</taxon>
        <taxon>Thermogemmatisporales</taxon>
        <taxon>Thermogemmatisporaceae</taxon>
        <taxon>Thermogemmatispora</taxon>
    </lineage>
</organism>
<evidence type="ECO:0000256" key="1">
    <source>
        <dbReference type="SAM" id="MobiDB-lite"/>
    </source>
</evidence>
<gene>
    <name evidence="2" type="ORF">KTA_34330</name>
</gene>
<proteinExistence type="predicted"/>
<feature type="compositionally biased region" description="Low complexity" evidence="1">
    <location>
        <begin position="37"/>
        <end position="61"/>
    </location>
</feature>
<reference evidence="2" key="1">
    <citation type="submission" date="2018-12" db="EMBL/GenBank/DDBJ databases">
        <title>Novel natural products biosynthetic potential of the class Ktedonobacteria.</title>
        <authorList>
            <person name="Zheng Y."/>
            <person name="Saitou A."/>
            <person name="Wang C.M."/>
            <person name="Toyoda A."/>
            <person name="Minakuchi Y."/>
            <person name="Sekiguchi Y."/>
            <person name="Ueda K."/>
            <person name="Takano H."/>
            <person name="Sakai Y."/>
            <person name="Yokota A."/>
            <person name="Yabe S."/>
        </authorList>
    </citation>
    <scope>NUCLEOTIDE SEQUENCE</scope>
    <source>
        <strain evidence="2">A3-2</strain>
    </source>
</reference>
<dbReference type="AlphaFoldDB" id="A0A455T7I6"/>
<feature type="region of interest" description="Disordered" evidence="1">
    <location>
        <begin position="36"/>
        <end position="61"/>
    </location>
</feature>
<name>A0A455T7I6_9CHLR</name>
<dbReference type="EMBL" id="AP019377">
    <property type="protein sequence ID" value="BBH95234.1"/>
    <property type="molecule type" value="Genomic_DNA"/>
</dbReference>
<evidence type="ECO:0000313" key="2">
    <source>
        <dbReference type="EMBL" id="BBH95234.1"/>
    </source>
</evidence>
<protein>
    <submittedName>
        <fullName evidence="2">Uncharacterized protein</fullName>
    </submittedName>
</protein>
<sequence length="144" mass="15838">MPICPICDDTGLQNSDSAHPQFCYCSAGKQARKEWEAAQAGRGQGIQAGQREQSQKQQKQKTSFIDIERLEEVNASVDAMRASLIGALAEEASQSLKLPAVQLLYQVAHPGHEVTVYEATQLYELAKTLETFFTALAPIGRKTR</sequence>